<feature type="transmembrane region" description="Helical" evidence="6">
    <location>
        <begin position="292"/>
        <end position="320"/>
    </location>
</feature>
<protein>
    <submittedName>
        <fullName evidence="7">Ethionine resistance protein</fullName>
    </submittedName>
</protein>
<name>A0ABR2VYN1_9FUNG</name>
<keyword evidence="4 6" id="KW-1133">Transmembrane helix</keyword>
<feature type="transmembrane region" description="Helical" evidence="6">
    <location>
        <begin position="447"/>
        <end position="466"/>
    </location>
</feature>
<evidence type="ECO:0000313" key="7">
    <source>
        <dbReference type="EMBL" id="KAK9710509.1"/>
    </source>
</evidence>
<comment type="caution">
    <text evidence="7">The sequence shown here is derived from an EMBL/GenBank/DDBJ whole genome shotgun (WGS) entry which is preliminary data.</text>
</comment>
<comment type="similarity">
    <text evidence="2">Belongs to the multi antimicrobial extrusion (MATE) (TC 2.A.66.1) family.</text>
</comment>
<keyword evidence="5 6" id="KW-0472">Membrane</keyword>
<evidence type="ECO:0000256" key="1">
    <source>
        <dbReference type="ARBA" id="ARBA00004141"/>
    </source>
</evidence>
<gene>
    <name evidence="7" type="primary">ERC1_3</name>
    <name evidence="7" type="ORF">K7432_008387</name>
</gene>
<feature type="transmembrane region" description="Helical" evidence="6">
    <location>
        <begin position="244"/>
        <end position="271"/>
    </location>
</feature>
<dbReference type="PANTHER" id="PTHR11206">
    <property type="entry name" value="MULTIDRUG RESISTANCE PROTEIN"/>
    <property type="match status" value="1"/>
</dbReference>
<reference evidence="7 8" key="1">
    <citation type="submission" date="2023-04" db="EMBL/GenBank/DDBJ databases">
        <title>Genome of Basidiobolus ranarum AG-B5.</title>
        <authorList>
            <person name="Stajich J.E."/>
            <person name="Carter-House D."/>
            <person name="Gryganskyi A."/>
        </authorList>
    </citation>
    <scope>NUCLEOTIDE SEQUENCE [LARGE SCALE GENOMIC DNA]</scope>
    <source>
        <strain evidence="7 8">AG-B5</strain>
    </source>
</reference>
<evidence type="ECO:0000256" key="5">
    <source>
        <dbReference type="ARBA" id="ARBA00023136"/>
    </source>
</evidence>
<feature type="transmembrane region" description="Helical" evidence="6">
    <location>
        <begin position="371"/>
        <end position="391"/>
    </location>
</feature>
<feature type="transmembrane region" description="Helical" evidence="6">
    <location>
        <begin position="218"/>
        <end position="238"/>
    </location>
</feature>
<keyword evidence="3 6" id="KW-0812">Transmembrane</keyword>
<proteinExistence type="inferred from homology"/>
<feature type="transmembrane region" description="Helical" evidence="6">
    <location>
        <begin position="326"/>
        <end position="350"/>
    </location>
</feature>
<accession>A0ABR2VYN1</accession>
<sequence length="508" mass="54797">MTLELRPQAEAFEDLAIGTAPVNVAETNIAGKGLSVSDETTNLLGDAKARLDIDPAKWRFEVGKEAYMILVKAVPILIASLLTNVTRYATVFSLGRLGTKELAACALAGVFEACSAISPFLGVLTALETLCSQAHTGSENKHMLGIYLQRAITLQLISFVPIIWIWSYAEQILVAIGQNPEIAHMAGQFIIWSIPGVMSIILAECVKKFLNAQGIMRASAYVSAITAPISLVLFYFLVVNPPTSLGFIGAPIAAGITNFLSLILYVGYAILIEGKQGWGGFSKEAFKGWWPFMKLGLPGMIMICSELWAFEIISLCASYLGTVALAAQSIIGTTLMLFIMVSLGITIAACNRVGNLIGSAQPHRAALVAKITLAMGTVIGVLNCTTVWALRDSWGYMYNKNEEVVLFVSNILPVVAIILLFQSMGGVCNGILRGLGKQKVGAFIKVGSYYVVALPIGLLLTFYGGFGLKGLWMGIMSAYIVCFVLELIVVMRTDWNVEVRKCLHRISA</sequence>
<dbReference type="Proteomes" id="UP001479436">
    <property type="component" value="Unassembled WGS sequence"/>
</dbReference>
<dbReference type="EMBL" id="JASJQH010007338">
    <property type="protein sequence ID" value="KAK9710509.1"/>
    <property type="molecule type" value="Genomic_DNA"/>
</dbReference>
<keyword evidence="8" id="KW-1185">Reference proteome</keyword>
<feature type="transmembrane region" description="Helical" evidence="6">
    <location>
        <begin position="472"/>
        <end position="491"/>
    </location>
</feature>
<dbReference type="InterPro" id="IPR002528">
    <property type="entry name" value="MATE_fam"/>
</dbReference>
<feature type="transmembrane region" description="Helical" evidence="6">
    <location>
        <begin position="411"/>
        <end position="435"/>
    </location>
</feature>
<feature type="transmembrane region" description="Helical" evidence="6">
    <location>
        <begin position="189"/>
        <end position="206"/>
    </location>
</feature>
<dbReference type="NCBIfam" id="TIGR00797">
    <property type="entry name" value="matE"/>
    <property type="match status" value="1"/>
</dbReference>
<evidence type="ECO:0000256" key="6">
    <source>
        <dbReference type="SAM" id="Phobius"/>
    </source>
</evidence>
<feature type="transmembrane region" description="Helical" evidence="6">
    <location>
        <begin position="66"/>
        <end position="86"/>
    </location>
</feature>
<dbReference type="CDD" id="cd13132">
    <property type="entry name" value="MATE_eukaryotic"/>
    <property type="match status" value="1"/>
</dbReference>
<evidence type="ECO:0000256" key="3">
    <source>
        <dbReference type="ARBA" id="ARBA00022692"/>
    </source>
</evidence>
<evidence type="ECO:0000256" key="2">
    <source>
        <dbReference type="ARBA" id="ARBA00010199"/>
    </source>
</evidence>
<organism evidence="7 8">
    <name type="scientific">Basidiobolus ranarum</name>
    <dbReference type="NCBI Taxonomy" id="34480"/>
    <lineage>
        <taxon>Eukaryota</taxon>
        <taxon>Fungi</taxon>
        <taxon>Fungi incertae sedis</taxon>
        <taxon>Zoopagomycota</taxon>
        <taxon>Entomophthoromycotina</taxon>
        <taxon>Basidiobolomycetes</taxon>
        <taxon>Basidiobolales</taxon>
        <taxon>Basidiobolaceae</taxon>
        <taxon>Basidiobolus</taxon>
    </lineage>
</organism>
<dbReference type="Pfam" id="PF01554">
    <property type="entry name" value="MatE"/>
    <property type="match status" value="2"/>
</dbReference>
<evidence type="ECO:0000256" key="4">
    <source>
        <dbReference type="ARBA" id="ARBA00022989"/>
    </source>
</evidence>
<evidence type="ECO:0000313" key="8">
    <source>
        <dbReference type="Proteomes" id="UP001479436"/>
    </source>
</evidence>
<feature type="transmembrane region" description="Helical" evidence="6">
    <location>
        <begin position="147"/>
        <end position="169"/>
    </location>
</feature>
<dbReference type="InterPro" id="IPR045069">
    <property type="entry name" value="MATE_euk"/>
</dbReference>
<comment type="subcellular location">
    <subcellularLocation>
        <location evidence="1">Membrane</location>
        <topology evidence="1">Multi-pass membrane protein</topology>
    </subcellularLocation>
</comment>
<feature type="transmembrane region" description="Helical" evidence="6">
    <location>
        <begin position="106"/>
        <end position="127"/>
    </location>
</feature>